<evidence type="ECO:0000313" key="2">
    <source>
        <dbReference type="Proteomes" id="UP000649345"/>
    </source>
</evidence>
<dbReference type="EMBL" id="JACOOR010000001">
    <property type="protein sequence ID" value="MBC5658303.1"/>
    <property type="molecule type" value="Genomic_DNA"/>
</dbReference>
<name>A0A923L9Q0_9FIRM</name>
<dbReference type="InterPro" id="IPR005358">
    <property type="entry name" value="Puta_zinc/iron-chelating_dom"/>
</dbReference>
<dbReference type="AlphaFoldDB" id="A0A923L9Q0"/>
<protein>
    <submittedName>
        <fullName evidence="1">YkgJ family cysteine cluster protein</fullName>
    </submittedName>
</protein>
<keyword evidence="2" id="KW-1185">Reference proteome</keyword>
<organism evidence="1 2">
    <name type="scientific">Anaerosacchariphilus hominis</name>
    <dbReference type="NCBI Taxonomy" id="2763017"/>
    <lineage>
        <taxon>Bacteria</taxon>
        <taxon>Bacillati</taxon>
        <taxon>Bacillota</taxon>
        <taxon>Clostridia</taxon>
        <taxon>Lachnospirales</taxon>
        <taxon>Lachnospiraceae</taxon>
        <taxon>Anaerosacchariphilus</taxon>
    </lineage>
</organism>
<gene>
    <name evidence="1" type="ORF">H8S44_00695</name>
</gene>
<sequence length="258" mass="30619">MDWNSRLPLTIPQVLAVADTIPSRLFLWRNKMNEEIMNEIQPVRPKDQFTFSCRQCGACCRNIEGCVMVESLDAYRLARYLRTKGEPIEGIEDFLFRYCEPEPLTEEGFPIYMLKTKAPNDSCIFLTDGRCSVYPARTRTCRIYPLTVGPGERGRDFEYCLCLDRHRSHFTGSRVSVKDWLYQNFKREDKEYVKREYEIATELGKLMRAIDPAMRQGIVFKVLYYRYYNFDLDQPFQPQYEQNNRHLLADLHRIAREQ</sequence>
<accession>A0A923L9Q0</accession>
<proteinExistence type="predicted"/>
<comment type="caution">
    <text evidence="1">The sequence shown here is derived from an EMBL/GenBank/DDBJ whole genome shotgun (WGS) entry which is preliminary data.</text>
</comment>
<evidence type="ECO:0000313" key="1">
    <source>
        <dbReference type="EMBL" id="MBC5658303.1"/>
    </source>
</evidence>
<reference evidence="1" key="1">
    <citation type="submission" date="2020-08" db="EMBL/GenBank/DDBJ databases">
        <title>Genome public.</title>
        <authorList>
            <person name="Liu C."/>
            <person name="Sun Q."/>
        </authorList>
    </citation>
    <scope>NUCLEOTIDE SEQUENCE</scope>
    <source>
        <strain evidence="1">NSJ-68</strain>
    </source>
</reference>
<dbReference type="PANTHER" id="PTHR35866:SF1">
    <property type="entry name" value="YKGJ FAMILY CYSTEINE CLUSTER PROTEIN"/>
    <property type="match status" value="1"/>
</dbReference>
<dbReference type="PANTHER" id="PTHR35866">
    <property type="entry name" value="PUTATIVE-RELATED"/>
    <property type="match status" value="1"/>
</dbReference>
<dbReference type="Proteomes" id="UP000649345">
    <property type="component" value="Unassembled WGS sequence"/>
</dbReference>
<dbReference type="Pfam" id="PF03692">
    <property type="entry name" value="CxxCxxCC"/>
    <property type="match status" value="1"/>
</dbReference>